<feature type="transmembrane region" description="Helical" evidence="1">
    <location>
        <begin position="131"/>
        <end position="149"/>
    </location>
</feature>
<proteinExistence type="predicted"/>
<dbReference type="RefSeq" id="WP_141702947.1">
    <property type="nucleotide sequence ID" value="NZ_DBFYTC010000255.1"/>
</dbReference>
<dbReference type="PATRIC" id="fig|1432052.3.peg.4307"/>
<sequence>MMRRIIKSAIHKNRLAGLLYDNYSLRTVVFAYGALGVNAFLALTKGAAGWYFGSDWLSTLAMYYLLLCVIRFTLLRANRKVTALTDQAARMRKEWKACRVCGEVFMGMTVILMGIVVLITAEGFTFAYDGLLIYAVAAYDFFCLTKAIIYMGKNRKNHTPLIVAIKSVNLAAALVSILSLQTAMFAAFGSDMETVVQTRMNLATGAAVCMMIFLFGFFMAVHSKKQMKALITGKTNREAYP</sequence>
<feature type="transmembrane region" description="Helical" evidence="1">
    <location>
        <begin position="23"/>
        <end position="44"/>
    </location>
</feature>
<reference evidence="2 3" key="1">
    <citation type="submission" date="2016-07" db="EMBL/GenBank/DDBJ databases">
        <title>Characterization of isolates of Eisenbergiella tayi derived from blood cultures, using whole genome sequencing.</title>
        <authorList>
            <person name="Burdz T."/>
            <person name="Wiebe D."/>
            <person name="Huynh C."/>
            <person name="Bernard K."/>
        </authorList>
    </citation>
    <scope>NUCLEOTIDE SEQUENCE [LARGE SCALE GENOMIC DNA]</scope>
    <source>
        <strain evidence="2 3">NML 120489</strain>
    </source>
</reference>
<organism evidence="2 3">
    <name type="scientific">Eisenbergiella tayi</name>
    <dbReference type="NCBI Taxonomy" id="1432052"/>
    <lineage>
        <taxon>Bacteria</taxon>
        <taxon>Bacillati</taxon>
        <taxon>Bacillota</taxon>
        <taxon>Clostridia</taxon>
        <taxon>Lachnospirales</taxon>
        <taxon>Lachnospiraceae</taxon>
        <taxon>Eisenbergiella</taxon>
    </lineage>
</organism>
<comment type="caution">
    <text evidence="2">The sequence shown here is derived from an EMBL/GenBank/DDBJ whole genome shotgun (WGS) entry which is preliminary data.</text>
</comment>
<evidence type="ECO:0000313" key="2">
    <source>
        <dbReference type="EMBL" id="ODM09516.1"/>
    </source>
</evidence>
<gene>
    <name evidence="2" type="ORF">BEH84_03883</name>
</gene>
<keyword evidence="1" id="KW-0472">Membrane</keyword>
<dbReference type="EMBL" id="MCGI01000004">
    <property type="protein sequence ID" value="ODM09516.1"/>
    <property type="molecule type" value="Genomic_DNA"/>
</dbReference>
<name>A0A1E3AN04_9FIRM</name>
<accession>A0A1E3AN04</accession>
<feature type="transmembrane region" description="Helical" evidence="1">
    <location>
        <begin position="200"/>
        <end position="221"/>
    </location>
</feature>
<dbReference type="Proteomes" id="UP000095003">
    <property type="component" value="Unassembled WGS sequence"/>
</dbReference>
<feature type="transmembrane region" description="Helical" evidence="1">
    <location>
        <begin position="161"/>
        <end position="188"/>
    </location>
</feature>
<keyword evidence="1" id="KW-0812">Transmembrane</keyword>
<dbReference type="GeneID" id="93301851"/>
<protein>
    <submittedName>
        <fullName evidence="2">Uncharacterized protein</fullName>
    </submittedName>
</protein>
<dbReference type="AlphaFoldDB" id="A0A1E3AN04"/>
<evidence type="ECO:0000313" key="3">
    <source>
        <dbReference type="Proteomes" id="UP000095003"/>
    </source>
</evidence>
<feature type="transmembrane region" description="Helical" evidence="1">
    <location>
        <begin position="56"/>
        <end position="74"/>
    </location>
</feature>
<keyword evidence="1" id="KW-1133">Transmembrane helix</keyword>
<feature type="transmembrane region" description="Helical" evidence="1">
    <location>
        <begin position="100"/>
        <end position="119"/>
    </location>
</feature>
<evidence type="ECO:0000256" key="1">
    <source>
        <dbReference type="SAM" id="Phobius"/>
    </source>
</evidence>